<comment type="subcellular location">
    <subcellularLocation>
        <location evidence="1">Membrane</location>
    </subcellularLocation>
</comment>
<dbReference type="PANTHER" id="PTHR37042">
    <property type="entry name" value="OUTER MEMBRANE PROTEIN RV1973"/>
    <property type="match status" value="1"/>
</dbReference>
<dbReference type="AlphaFoldDB" id="M3UTD5"/>
<evidence type="ECO:0000313" key="5">
    <source>
        <dbReference type="EMBL" id="GAC78597.1"/>
    </source>
</evidence>
<dbReference type="RefSeq" id="WP_008376700.1">
    <property type="nucleotide sequence ID" value="NZ_BAOP01000004.1"/>
</dbReference>
<reference evidence="5 6" key="1">
    <citation type="submission" date="2013-02" db="EMBL/GenBank/DDBJ databases">
        <title>Whole genome shotgun sequence of Gordonia malaquae NBRC 108250.</title>
        <authorList>
            <person name="Yoshida I."/>
            <person name="Hosoyama A."/>
            <person name="Tsuchikane K."/>
            <person name="Ando Y."/>
            <person name="Baba S."/>
            <person name="Ohji S."/>
            <person name="Hamada M."/>
            <person name="Tamura T."/>
            <person name="Yamazoe A."/>
            <person name="Yamazaki S."/>
            <person name="Fujita N."/>
        </authorList>
    </citation>
    <scope>NUCLEOTIDE SEQUENCE [LARGE SCALE GENOMIC DNA]</scope>
    <source>
        <strain evidence="5 6">NBRC 108250</strain>
    </source>
</reference>
<proteinExistence type="predicted"/>
<feature type="compositionally biased region" description="Acidic residues" evidence="3">
    <location>
        <begin position="1"/>
        <end position="12"/>
    </location>
</feature>
<feature type="region of interest" description="Disordered" evidence="3">
    <location>
        <begin position="1"/>
        <end position="31"/>
    </location>
</feature>
<keyword evidence="6" id="KW-1185">Reference proteome</keyword>
<keyword evidence="2 4" id="KW-0472">Membrane</keyword>
<accession>M3UTD5</accession>
<protein>
    <recommendedName>
        <fullName evidence="7">Mce-associated membrane protein</fullName>
    </recommendedName>
</protein>
<keyword evidence="4" id="KW-1133">Transmembrane helix</keyword>
<comment type="caution">
    <text evidence="5">The sequence shown here is derived from an EMBL/GenBank/DDBJ whole genome shotgun (WGS) entry which is preliminary data.</text>
</comment>
<evidence type="ECO:0000313" key="6">
    <source>
        <dbReference type="Proteomes" id="UP000035009"/>
    </source>
</evidence>
<name>M3UTD5_GORML</name>
<evidence type="ECO:0008006" key="7">
    <source>
        <dbReference type="Google" id="ProtNLM"/>
    </source>
</evidence>
<gene>
    <name evidence="5" type="ORF">GM1_004_00420</name>
</gene>
<evidence type="ECO:0000256" key="1">
    <source>
        <dbReference type="ARBA" id="ARBA00004370"/>
    </source>
</evidence>
<feature type="transmembrane region" description="Helical" evidence="4">
    <location>
        <begin position="72"/>
        <end position="93"/>
    </location>
</feature>
<dbReference type="PANTHER" id="PTHR37042:SF4">
    <property type="entry name" value="OUTER MEMBRANE PROTEIN RV1973"/>
    <property type="match status" value="1"/>
</dbReference>
<feature type="compositionally biased region" description="Pro residues" evidence="3">
    <location>
        <begin position="238"/>
        <end position="250"/>
    </location>
</feature>
<dbReference type="OrthoDB" id="5196392at2"/>
<evidence type="ECO:0000256" key="3">
    <source>
        <dbReference type="SAM" id="MobiDB-lite"/>
    </source>
</evidence>
<organism evidence="5 6">
    <name type="scientific">Gordonia malaquae NBRC 108250</name>
    <dbReference type="NCBI Taxonomy" id="1223542"/>
    <lineage>
        <taxon>Bacteria</taxon>
        <taxon>Bacillati</taxon>
        <taxon>Actinomycetota</taxon>
        <taxon>Actinomycetes</taxon>
        <taxon>Mycobacteriales</taxon>
        <taxon>Gordoniaceae</taxon>
        <taxon>Gordonia</taxon>
    </lineage>
</organism>
<sequence length="250" mass="25825">MSSETPETDTTDDSAVNLDKTGDDIADEATVEPDEVKVSGVAAKAKAKAQAREADAAADREFTVSARTLKRVVAGVVGVAVVVAIAFGGWTLFDTKRELAAFDDSQTAASAFVTKYFEVLFSKDQSASALKDAVLPMTTGAFHDRVEKDSQGAVDFAKETKIDNFTTKVTSSSVKTFSKDHAVVVIAVELKGTSATAPTGGTNLALVQLTVDKVDGDWLVSDFAVVPGVPNGATTPGAPTPSAPAPQPGG</sequence>
<dbReference type="GO" id="GO:0016020">
    <property type="term" value="C:membrane"/>
    <property type="evidence" value="ECO:0007669"/>
    <property type="project" value="UniProtKB-SubCell"/>
</dbReference>
<evidence type="ECO:0000256" key="2">
    <source>
        <dbReference type="ARBA" id="ARBA00023136"/>
    </source>
</evidence>
<dbReference type="Proteomes" id="UP000035009">
    <property type="component" value="Unassembled WGS sequence"/>
</dbReference>
<keyword evidence="4" id="KW-0812">Transmembrane</keyword>
<dbReference type="eggNOG" id="ENOG5033R2R">
    <property type="taxonomic scope" value="Bacteria"/>
</dbReference>
<dbReference type="STRING" id="410332.SAMN04488550_2717"/>
<feature type="region of interest" description="Disordered" evidence="3">
    <location>
        <begin position="231"/>
        <end position="250"/>
    </location>
</feature>
<evidence type="ECO:0000256" key="4">
    <source>
        <dbReference type="SAM" id="Phobius"/>
    </source>
</evidence>
<dbReference type="EMBL" id="BAOP01000004">
    <property type="protein sequence ID" value="GAC78597.1"/>
    <property type="molecule type" value="Genomic_DNA"/>
</dbReference>